<dbReference type="STRING" id="575540.Isop_0625"/>
<sequence>MESVSFDAPSLTLSGPTVKLAVDNLSQHLPPDKSNLSNDHVGGAVLRRNPSHEGLLTLICRLLKVRRKFPPRTDRCDLASNSFGRTLPILYGWSKPSLCRN</sequence>
<dbReference type="InParanoid" id="E8R0N2"/>
<gene>
    <name evidence="1" type="ordered locus">Isop_0625</name>
</gene>
<reference evidence="1 2" key="2">
    <citation type="journal article" date="2011" name="Stand. Genomic Sci.">
        <title>Complete genome sequence of Isosphaera pallida type strain (IS1B).</title>
        <authorList>
            <consortium name="US DOE Joint Genome Institute (JGI-PGF)"/>
            <person name="Goker M."/>
            <person name="Cleland D."/>
            <person name="Saunders E."/>
            <person name="Lapidus A."/>
            <person name="Nolan M."/>
            <person name="Lucas S."/>
            <person name="Hammon N."/>
            <person name="Deshpande S."/>
            <person name="Cheng J.F."/>
            <person name="Tapia R."/>
            <person name="Han C."/>
            <person name="Goodwin L."/>
            <person name="Pitluck S."/>
            <person name="Liolios K."/>
            <person name="Pagani I."/>
            <person name="Ivanova N."/>
            <person name="Mavromatis K."/>
            <person name="Pati A."/>
            <person name="Chen A."/>
            <person name="Palaniappan K."/>
            <person name="Land M."/>
            <person name="Hauser L."/>
            <person name="Chang Y.J."/>
            <person name="Jeffries C.D."/>
            <person name="Detter J.C."/>
            <person name="Beck B."/>
            <person name="Woyke T."/>
            <person name="Bristow J."/>
            <person name="Eisen J.A."/>
            <person name="Markowitz V."/>
            <person name="Hugenholtz P."/>
            <person name="Kyrpides N.C."/>
            <person name="Klenk H.P."/>
        </authorList>
    </citation>
    <scope>NUCLEOTIDE SEQUENCE [LARGE SCALE GENOMIC DNA]</scope>
    <source>
        <strain evidence="2">ATCC 43644 / DSM 9630 / IS1B</strain>
    </source>
</reference>
<dbReference type="Proteomes" id="UP000008631">
    <property type="component" value="Chromosome"/>
</dbReference>
<keyword evidence="2" id="KW-1185">Reference proteome</keyword>
<dbReference type="HOGENOM" id="CLU_2287696_0_0_0"/>
<name>E8R0N2_ISOPI</name>
<protein>
    <submittedName>
        <fullName evidence="1">Uncharacterized protein</fullName>
    </submittedName>
</protein>
<evidence type="ECO:0000313" key="1">
    <source>
        <dbReference type="EMBL" id="ADV61217.1"/>
    </source>
</evidence>
<dbReference type="AlphaFoldDB" id="E8R0N2"/>
<reference key="1">
    <citation type="submission" date="2010-11" db="EMBL/GenBank/DDBJ databases">
        <title>The complete sequence of chromosome of Isophaera pallida ATCC 43644.</title>
        <authorList>
            <consortium name="US DOE Joint Genome Institute (JGI-PGF)"/>
            <person name="Lucas S."/>
            <person name="Copeland A."/>
            <person name="Lapidus A."/>
            <person name="Bruce D."/>
            <person name="Goodwin L."/>
            <person name="Pitluck S."/>
            <person name="Kyrpides N."/>
            <person name="Mavromatis K."/>
            <person name="Pagani I."/>
            <person name="Ivanova N."/>
            <person name="Saunders E."/>
            <person name="Brettin T."/>
            <person name="Detter J.C."/>
            <person name="Han C."/>
            <person name="Tapia R."/>
            <person name="Land M."/>
            <person name="Hauser L."/>
            <person name="Markowitz V."/>
            <person name="Cheng J.-F."/>
            <person name="Hugenholtz P."/>
            <person name="Woyke T."/>
            <person name="Wu D."/>
            <person name="Eisen J.A."/>
        </authorList>
    </citation>
    <scope>NUCLEOTIDE SEQUENCE</scope>
    <source>
        <strain>ATCC 43644</strain>
    </source>
</reference>
<dbReference type="KEGG" id="ipa:Isop_0625"/>
<organism evidence="1 2">
    <name type="scientific">Isosphaera pallida (strain ATCC 43644 / DSM 9630 / IS1B)</name>
    <dbReference type="NCBI Taxonomy" id="575540"/>
    <lineage>
        <taxon>Bacteria</taxon>
        <taxon>Pseudomonadati</taxon>
        <taxon>Planctomycetota</taxon>
        <taxon>Planctomycetia</taxon>
        <taxon>Isosphaerales</taxon>
        <taxon>Isosphaeraceae</taxon>
        <taxon>Isosphaera</taxon>
    </lineage>
</organism>
<evidence type="ECO:0000313" key="2">
    <source>
        <dbReference type="Proteomes" id="UP000008631"/>
    </source>
</evidence>
<dbReference type="EMBL" id="CP002353">
    <property type="protein sequence ID" value="ADV61217.1"/>
    <property type="molecule type" value="Genomic_DNA"/>
</dbReference>
<accession>E8R0N2</accession>
<proteinExistence type="predicted"/>